<dbReference type="Proteomes" id="UP000190286">
    <property type="component" value="Unassembled WGS sequence"/>
</dbReference>
<evidence type="ECO:0000313" key="4">
    <source>
        <dbReference type="Proteomes" id="UP000190286"/>
    </source>
</evidence>
<dbReference type="SUPFAM" id="SSF51004">
    <property type="entry name" value="C-terminal (heme d1) domain of cytochrome cd1-nitrite reductase"/>
    <property type="match status" value="1"/>
</dbReference>
<dbReference type="AlphaFoldDB" id="A0A1T4W9H8"/>
<keyword evidence="2" id="KW-0812">Transmembrane</keyword>
<proteinExistence type="predicted"/>
<dbReference type="OrthoDB" id="1851805at2"/>
<evidence type="ECO:0000313" key="3">
    <source>
        <dbReference type="EMBL" id="SKA73698.1"/>
    </source>
</evidence>
<dbReference type="EMBL" id="FUYF01000001">
    <property type="protein sequence ID" value="SKA73698.1"/>
    <property type="molecule type" value="Genomic_DNA"/>
</dbReference>
<keyword evidence="4" id="KW-1185">Reference proteome</keyword>
<keyword evidence="2" id="KW-1133">Transmembrane helix</keyword>
<dbReference type="RefSeq" id="WP_078783216.1">
    <property type="nucleotide sequence ID" value="NZ_FUYF01000001.1"/>
</dbReference>
<accession>A0A1T4W9H8</accession>
<gene>
    <name evidence="3" type="ORF">SAMN02745178_00197</name>
</gene>
<dbReference type="GeneID" id="93336697"/>
<organism evidence="3 4">
    <name type="scientific">Gemmiger formicilis</name>
    <dbReference type="NCBI Taxonomy" id="745368"/>
    <lineage>
        <taxon>Bacteria</taxon>
        <taxon>Bacillati</taxon>
        <taxon>Bacillota</taxon>
        <taxon>Clostridia</taxon>
        <taxon>Eubacteriales</taxon>
        <taxon>Gemmiger</taxon>
    </lineage>
</organism>
<dbReference type="InterPro" id="IPR011048">
    <property type="entry name" value="Haem_d1_sf"/>
</dbReference>
<reference evidence="3 4" key="1">
    <citation type="submission" date="2017-02" db="EMBL/GenBank/DDBJ databases">
        <authorList>
            <person name="Peterson S.W."/>
        </authorList>
    </citation>
    <scope>NUCLEOTIDE SEQUENCE [LARGE SCALE GENOMIC DNA]</scope>
    <source>
        <strain evidence="3 4">ATCC 27749</strain>
    </source>
</reference>
<sequence length="448" mass="48792">MSKADRDRQALLQRLAREQRRALSAAARDADRARTLRTAPTPRRDDSPPSRTSEQPSAQSAARLKSLTPLYKQRQQRRLTVLIVIIIALALALTVVTGTLSASLALLGDAVDSASLYLNRTAGGWPATTGITEPLQIEPLADGFVELGNEDVLVYSAYGSKILSLQPSYARPVLAVGGTHFVVYNRAGSELTVCSRTRTLYTQRFDEDILLCAMSNNNSLAVVTDADRFAGWVHIYDPSMRELYSWRMPQSMGTPIALDFAPDNRRFASGMIAARDGQLNCSVYFMSLDSDTEGLLYTADAGSMLLRLDWQSENRVMAVFDTYIAVIDPRTAAEVARYDYGGAALQSVAPGRRQTALLLNVHGGNSLVTLSESLTVMSEIPARQAFAVSATDTDIYLLCPDAVECYGYDGVQNWVQTGLPSRPLAVLHGKQTLVFTGSQADVLAKPAE</sequence>
<dbReference type="InterPro" id="IPR043765">
    <property type="entry name" value="DUF5711"/>
</dbReference>
<dbReference type="STRING" id="745368.SAMN02745178_00197"/>
<feature type="region of interest" description="Disordered" evidence="1">
    <location>
        <begin position="22"/>
        <end position="61"/>
    </location>
</feature>
<keyword evidence="2" id="KW-0472">Membrane</keyword>
<name>A0A1T4W9H8_9FIRM</name>
<feature type="transmembrane region" description="Helical" evidence="2">
    <location>
        <begin position="79"/>
        <end position="107"/>
    </location>
</feature>
<evidence type="ECO:0000256" key="1">
    <source>
        <dbReference type="SAM" id="MobiDB-lite"/>
    </source>
</evidence>
<protein>
    <submittedName>
        <fullName evidence="3">Uncharacterized protein</fullName>
    </submittedName>
</protein>
<dbReference type="Pfam" id="PF18975">
    <property type="entry name" value="DUF5711"/>
    <property type="match status" value="1"/>
</dbReference>
<evidence type="ECO:0000256" key="2">
    <source>
        <dbReference type="SAM" id="Phobius"/>
    </source>
</evidence>